<evidence type="ECO:0000313" key="2">
    <source>
        <dbReference type="Proteomes" id="UP000002282"/>
    </source>
</evidence>
<gene>
    <name evidence="1" type="primary">Dyak\GE28413</name>
    <name evidence="1" type="synonym">GE28413</name>
    <name evidence="1" type="ORF">Dyak_GE28413</name>
</gene>
<organism evidence="1 2">
    <name type="scientific">Drosophila yakuba</name>
    <name type="common">Fruit fly</name>
    <dbReference type="NCBI Taxonomy" id="7245"/>
    <lineage>
        <taxon>Eukaryota</taxon>
        <taxon>Metazoa</taxon>
        <taxon>Ecdysozoa</taxon>
        <taxon>Arthropoda</taxon>
        <taxon>Hexapoda</taxon>
        <taxon>Insecta</taxon>
        <taxon>Pterygota</taxon>
        <taxon>Neoptera</taxon>
        <taxon>Endopterygota</taxon>
        <taxon>Diptera</taxon>
        <taxon>Brachycera</taxon>
        <taxon>Muscomorpha</taxon>
        <taxon>Ephydroidea</taxon>
        <taxon>Drosophilidae</taxon>
        <taxon>Drosophila</taxon>
        <taxon>Sophophora</taxon>
    </lineage>
</organism>
<evidence type="ECO:0000313" key="1">
    <source>
        <dbReference type="EMBL" id="KRK06642.1"/>
    </source>
</evidence>
<accession>A0A0R1EHJ4</accession>
<dbReference type="EMBL" id="CM000162">
    <property type="protein sequence ID" value="KRK06642.1"/>
    <property type="molecule type" value="Genomic_DNA"/>
</dbReference>
<name>A0A0R1EHJ4_DROYA</name>
<dbReference type="KEGG" id="dya:Dyak_GE28413"/>
<reference evidence="1 2" key="1">
    <citation type="journal article" date="2007" name="Nature">
        <title>Evolution of genes and genomes on the Drosophila phylogeny.</title>
        <authorList>
            <consortium name="Drosophila 12 Genomes Consortium"/>
            <person name="Clark A.G."/>
            <person name="Eisen M.B."/>
            <person name="Smith D.R."/>
            <person name="Bergman C.M."/>
            <person name="Oliver B."/>
            <person name="Markow T.A."/>
            <person name="Kaufman T.C."/>
            <person name="Kellis M."/>
            <person name="Gelbart W."/>
            <person name="Iyer V.N."/>
            <person name="Pollard D.A."/>
            <person name="Sackton T.B."/>
            <person name="Larracuente A.M."/>
            <person name="Singh N.D."/>
            <person name="Abad J.P."/>
            <person name="Abt D.N."/>
            <person name="Adryan B."/>
            <person name="Aguade M."/>
            <person name="Akashi H."/>
            <person name="Anderson W.W."/>
            <person name="Aquadro C.F."/>
            <person name="Ardell D.H."/>
            <person name="Arguello R."/>
            <person name="Artieri C.G."/>
            <person name="Barbash D.A."/>
            <person name="Barker D."/>
            <person name="Barsanti P."/>
            <person name="Batterham P."/>
            <person name="Batzoglou S."/>
            <person name="Begun D."/>
            <person name="Bhutkar A."/>
            <person name="Blanco E."/>
            <person name="Bosak S.A."/>
            <person name="Bradley R.K."/>
            <person name="Brand A.D."/>
            <person name="Brent M.R."/>
            <person name="Brooks A.N."/>
            <person name="Brown R.H."/>
            <person name="Butlin R.K."/>
            <person name="Caggese C."/>
            <person name="Calvi B.R."/>
            <person name="Bernardo de Carvalho A."/>
            <person name="Caspi A."/>
            <person name="Castrezana S."/>
            <person name="Celniker S.E."/>
            <person name="Chang J.L."/>
            <person name="Chapple C."/>
            <person name="Chatterji S."/>
            <person name="Chinwalla A."/>
            <person name="Civetta A."/>
            <person name="Clifton S.W."/>
            <person name="Comeron J.M."/>
            <person name="Costello J.C."/>
            <person name="Coyne J.A."/>
            <person name="Daub J."/>
            <person name="David R.G."/>
            <person name="Delcher A.L."/>
            <person name="Delehaunty K."/>
            <person name="Do C.B."/>
            <person name="Ebling H."/>
            <person name="Edwards K."/>
            <person name="Eickbush T."/>
            <person name="Evans J.D."/>
            <person name="Filipski A."/>
            <person name="Findeiss S."/>
            <person name="Freyhult E."/>
            <person name="Fulton L."/>
            <person name="Fulton R."/>
            <person name="Garcia A.C."/>
            <person name="Gardiner A."/>
            <person name="Garfield D.A."/>
            <person name="Garvin B.E."/>
            <person name="Gibson G."/>
            <person name="Gilbert D."/>
            <person name="Gnerre S."/>
            <person name="Godfrey J."/>
            <person name="Good R."/>
            <person name="Gotea V."/>
            <person name="Gravely B."/>
            <person name="Greenberg A.J."/>
            <person name="Griffiths-Jones S."/>
            <person name="Gross S."/>
            <person name="Guigo R."/>
            <person name="Gustafson E.A."/>
            <person name="Haerty W."/>
            <person name="Hahn M.W."/>
            <person name="Halligan D.L."/>
            <person name="Halpern A.L."/>
            <person name="Halter G.M."/>
            <person name="Han M.V."/>
            <person name="Heger A."/>
            <person name="Hillier L."/>
            <person name="Hinrichs A.S."/>
            <person name="Holmes I."/>
            <person name="Hoskins R.A."/>
            <person name="Hubisz M.J."/>
            <person name="Hultmark D."/>
            <person name="Huntley M.A."/>
            <person name="Jaffe D.B."/>
            <person name="Jagadeeshan S."/>
            <person name="Jeck W.R."/>
            <person name="Johnson J."/>
            <person name="Jones C.D."/>
            <person name="Jordan W.C."/>
            <person name="Karpen G.H."/>
            <person name="Kataoka E."/>
            <person name="Keightley P.D."/>
            <person name="Kheradpour P."/>
            <person name="Kirkness E.F."/>
            <person name="Koerich L.B."/>
            <person name="Kristiansen K."/>
            <person name="Kudrna D."/>
            <person name="Kulathinal R.J."/>
            <person name="Kumar S."/>
            <person name="Kwok R."/>
            <person name="Lander E."/>
            <person name="Langley C.H."/>
            <person name="Lapoint R."/>
            <person name="Lazzaro B.P."/>
            <person name="Lee S.J."/>
            <person name="Levesque L."/>
            <person name="Li R."/>
            <person name="Lin C.F."/>
            <person name="Lin M.F."/>
            <person name="Lindblad-Toh K."/>
            <person name="Llopart A."/>
            <person name="Long M."/>
            <person name="Low L."/>
            <person name="Lozovsky E."/>
            <person name="Lu J."/>
            <person name="Luo M."/>
            <person name="Machado C.A."/>
            <person name="Makalowski W."/>
            <person name="Marzo M."/>
            <person name="Matsuda M."/>
            <person name="Matzkin L."/>
            <person name="McAllister B."/>
            <person name="McBride C.S."/>
            <person name="McKernan B."/>
            <person name="McKernan K."/>
            <person name="Mendez-Lago M."/>
            <person name="Minx P."/>
            <person name="Mollenhauer M.U."/>
            <person name="Montooth K."/>
            <person name="Mount S.M."/>
            <person name="Mu X."/>
            <person name="Myers E."/>
            <person name="Negre B."/>
            <person name="Newfeld S."/>
            <person name="Nielsen R."/>
            <person name="Noor M.A."/>
            <person name="O'Grady P."/>
            <person name="Pachter L."/>
            <person name="Papaceit M."/>
            <person name="Parisi M.J."/>
            <person name="Parisi M."/>
            <person name="Parts L."/>
            <person name="Pedersen J.S."/>
            <person name="Pesole G."/>
            <person name="Phillippy A.M."/>
            <person name="Ponting C.P."/>
            <person name="Pop M."/>
            <person name="Porcelli D."/>
            <person name="Powell J.R."/>
            <person name="Prohaska S."/>
            <person name="Pruitt K."/>
            <person name="Puig M."/>
            <person name="Quesneville H."/>
            <person name="Ram K.R."/>
            <person name="Rand D."/>
            <person name="Rasmussen M.D."/>
            <person name="Reed L.K."/>
            <person name="Reenan R."/>
            <person name="Reily A."/>
            <person name="Remington K.A."/>
            <person name="Rieger T.T."/>
            <person name="Ritchie M.G."/>
            <person name="Robin C."/>
            <person name="Rogers Y.H."/>
            <person name="Rohde C."/>
            <person name="Rozas J."/>
            <person name="Rubenfield M.J."/>
            <person name="Ruiz A."/>
            <person name="Russo S."/>
            <person name="Salzberg S.L."/>
            <person name="Sanchez-Gracia A."/>
            <person name="Saranga D.J."/>
            <person name="Sato H."/>
            <person name="Schaeffer S.W."/>
            <person name="Schatz M.C."/>
            <person name="Schlenke T."/>
            <person name="Schwartz R."/>
            <person name="Segarra C."/>
            <person name="Singh R.S."/>
            <person name="Sirot L."/>
            <person name="Sirota M."/>
            <person name="Sisneros N.B."/>
            <person name="Smith C.D."/>
            <person name="Smith T.F."/>
            <person name="Spieth J."/>
            <person name="Stage D.E."/>
            <person name="Stark A."/>
            <person name="Stephan W."/>
            <person name="Strausberg R.L."/>
            <person name="Strempel S."/>
            <person name="Sturgill D."/>
            <person name="Sutton G."/>
            <person name="Sutton G.G."/>
            <person name="Tao W."/>
            <person name="Teichmann S."/>
            <person name="Tobari Y.N."/>
            <person name="Tomimura Y."/>
            <person name="Tsolas J.M."/>
            <person name="Valente V.L."/>
            <person name="Venter E."/>
            <person name="Venter J.C."/>
            <person name="Vicario S."/>
            <person name="Vieira F.G."/>
            <person name="Vilella A.J."/>
            <person name="Villasante A."/>
            <person name="Walenz B."/>
            <person name="Wang J."/>
            <person name="Wasserman M."/>
            <person name="Watts T."/>
            <person name="Wilson D."/>
            <person name="Wilson R.K."/>
            <person name="Wing R.A."/>
            <person name="Wolfner M.F."/>
            <person name="Wong A."/>
            <person name="Wong G.K."/>
            <person name="Wu C.I."/>
            <person name="Wu G."/>
            <person name="Yamamoto D."/>
            <person name="Yang H.P."/>
            <person name="Yang S.P."/>
            <person name="Yorke J.A."/>
            <person name="Yoshida K."/>
            <person name="Zdobnov E."/>
            <person name="Zhang P."/>
            <person name="Zhang Y."/>
            <person name="Zimin A.V."/>
            <person name="Baldwin J."/>
            <person name="Abdouelleil A."/>
            <person name="Abdulkadir J."/>
            <person name="Abebe A."/>
            <person name="Abera B."/>
            <person name="Abreu J."/>
            <person name="Acer S.C."/>
            <person name="Aftuck L."/>
            <person name="Alexander A."/>
            <person name="An P."/>
            <person name="Anderson E."/>
            <person name="Anderson S."/>
            <person name="Arachi H."/>
            <person name="Azer M."/>
            <person name="Bachantsang P."/>
            <person name="Barry A."/>
            <person name="Bayul T."/>
            <person name="Berlin A."/>
            <person name="Bessette D."/>
            <person name="Bloom T."/>
            <person name="Blye J."/>
            <person name="Boguslavskiy L."/>
            <person name="Bonnet C."/>
            <person name="Boukhgalter B."/>
            <person name="Bourzgui I."/>
            <person name="Brown A."/>
            <person name="Cahill P."/>
            <person name="Channer S."/>
            <person name="Cheshatsang Y."/>
            <person name="Chuda L."/>
            <person name="Citroen M."/>
            <person name="Collymore A."/>
            <person name="Cooke P."/>
            <person name="Costello M."/>
            <person name="D'Aco K."/>
            <person name="Daza R."/>
            <person name="De Haan G."/>
            <person name="DeGray S."/>
            <person name="DeMaso C."/>
            <person name="Dhargay N."/>
            <person name="Dooley K."/>
            <person name="Dooley E."/>
            <person name="Doricent M."/>
            <person name="Dorje P."/>
            <person name="Dorjee K."/>
            <person name="Dupes A."/>
            <person name="Elong R."/>
            <person name="Falk J."/>
            <person name="Farina A."/>
            <person name="Faro S."/>
            <person name="Ferguson D."/>
            <person name="Fisher S."/>
            <person name="Foley C.D."/>
            <person name="Franke A."/>
            <person name="Friedrich D."/>
            <person name="Gadbois L."/>
            <person name="Gearin G."/>
            <person name="Gearin C.R."/>
            <person name="Giannoukos G."/>
            <person name="Goode T."/>
            <person name="Graham J."/>
            <person name="Grandbois E."/>
            <person name="Grewal S."/>
            <person name="Gyaltsen K."/>
            <person name="Hafez N."/>
            <person name="Hagos B."/>
            <person name="Hall J."/>
            <person name="Henson C."/>
            <person name="Hollinger A."/>
            <person name="Honan T."/>
            <person name="Huard M.D."/>
            <person name="Hughes L."/>
            <person name="Hurhula B."/>
            <person name="Husby M.E."/>
            <person name="Kamat A."/>
            <person name="Kanga B."/>
            <person name="Kashin S."/>
            <person name="Khazanovich D."/>
            <person name="Kisner P."/>
            <person name="Lance K."/>
            <person name="Lara M."/>
            <person name="Lee W."/>
            <person name="Lennon N."/>
            <person name="Letendre F."/>
            <person name="LeVine R."/>
            <person name="Lipovsky A."/>
            <person name="Liu X."/>
            <person name="Liu J."/>
            <person name="Liu S."/>
            <person name="Lokyitsang T."/>
            <person name="Lokyitsang Y."/>
            <person name="Lubonja R."/>
            <person name="Lui A."/>
            <person name="MacDonald P."/>
            <person name="Magnisalis V."/>
            <person name="Maru K."/>
            <person name="Matthews C."/>
            <person name="McCusker W."/>
            <person name="McDonough S."/>
            <person name="Mehta T."/>
            <person name="Meldrim J."/>
            <person name="Meneus L."/>
            <person name="Mihai O."/>
            <person name="Mihalev A."/>
            <person name="Mihova T."/>
            <person name="Mittelman R."/>
            <person name="Mlenga V."/>
            <person name="Montmayeur A."/>
            <person name="Mulrain L."/>
            <person name="Navidi A."/>
            <person name="Naylor J."/>
            <person name="Negash T."/>
            <person name="Nguyen T."/>
            <person name="Nguyen N."/>
            <person name="Nicol R."/>
            <person name="Norbu C."/>
            <person name="Norbu N."/>
            <person name="Novod N."/>
            <person name="O'Neill B."/>
            <person name="Osman S."/>
            <person name="Markiewicz E."/>
            <person name="Oyono O.L."/>
            <person name="Patti C."/>
            <person name="Phunkhang P."/>
            <person name="Pierre F."/>
            <person name="Priest M."/>
            <person name="Raghuraman S."/>
            <person name="Rege F."/>
            <person name="Reyes R."/>
            <person name="Rise C."/>
            <person name="Rogov P."/>
            <person name="Ross K."/>
            <person name="Ryan E."/>
            <person name="Settipalli S."/>
            <person name="Shea T."/>
            <person name="Sherpa N."/>
            <person name="Shi L."/>
            <person name="Shih D."/>
            <person name="Sparrow T."/>
            <person name="Spaulding J."/>
            <person name="Stalker J."/>
            <person name="Stange-Thomann N."/>
            <person name="Stavropoulos S."/>
            <person name="Stone C."/>
            <person name="Strader C."/>
            <person name="Tesfaye S."/>
            <person name="Thomson T."/>
            <person name="Thoulutsang Y."/>
            <person name="Thoulutsang D."/>
            <person name="Topham K."/>
            <person name="Topping I."/>
            <person name="Tsamla T."/>
            <person name="Vassiliev H."/>
            <person name="Vo A."/>
            <person name="Wangchuk T."/>
            <person name="Wangdi T."/>
            <person name="Weiand M."/>
            <person name="Wilkinson J."/>
            <person name="Wilson A."/>
            <person name="Yadav S."/>
            <person name="Young G."/>
            <person name="Yu Q."/>
            <person name="Zembek L."/>
            <person name="Zhong D."/>
            <person name="Zimmer A."/>
            <person name="Zwirko Z."/>
            <person name="Jaffe D.B."/>
            <person name="Alvarez P."/>
            <person name="Brockman W."/>
            <person name="Butler J."/>
            <person name="Chin C."/>
            <person name="Gnerre S."/>
            <person name="Grabherr M."/>
            <person name="Kleber M."/>
            <person name="Mauceli E."/>
            <person name="MacCallum I."/>
        </authorList>
    </citation>
    <scope>NUCLEOTIDE SEQUENCE [LARGE SCALE GENOMIC DNA]</scope>
    <source>
        <strain evidence="2">Tai18E2 / Tucson 14021-0261.01</strain>
    </source>
</reference>
<dbReference type="Proteomes" id="UP000002282">
    <property type="component" value="Chromosome X"/>
</dbReference>
<proteinExistence type="predicted"/>
<keyword evidence="2" id="KW-1185">Reference proteome</keyword>
<dbReference type="AlphaFoldDB" id="A0A0R1EHJ4"/>
<protein>
    <submittedName>
        <fullName evidence="1">Uncharacterized protein</fullName>
    </submittedName>
</protein>
<sequence length="55" mass="6628">MGAWERRRHTARNCDTIRAVEIFEYLKYFSCNHLFLHVGDYLNASLHLHPTNRRP</sequence>
<reference evidence="1 2" key="2">
    <citation type="journal article" date="2007" name="PLoS Biol.">
        <title>Principles of genome evolution in the Drosophila melanogaster species group.</title>
        <authorList>
            <person name="Ranz J.M."/>
            <person name="Maurin D."/>
            <person name="Chan Y.S."/>
            <person name="von Grotthuss M."/>
            <person name="Hillier L.W."/>
            <person name="Roote J."/>
            <person name="Ashburner M."/>
            <person name="Bergman C.M."/>
        </authorList>
    </citation>
    <scope>NUCLEOTIDE SEQUENCE [LARGE SCALE GENOMIC DNA]</scope>
    <source>
        <strain evidence="2">Tai18E2 / Tucson 14021-0261.01</strain>
    </source>
</reference>